<name>A0A239E740_9BACT</name>
<reference evidence="2" key="1">
    <citation type="submission" date="2017-06" db="EMBL/GenBank/DDBJ databases">
        <authorList>
            <person name="Varghese N."/>
            <person name="Submissions S."/>
        </authorList>
    </citation>
    <scope>NUCLEOTIDE SEQUENCE [LARGE SCALE GENOMIC DNA]</scope>
    <source>
        <strain evidence="2">5C</strain>
    </source>
</reference>
<dbReference type="Proteomes" id="UP000198480">
    <property type="component" value="Unassembled WGS sequence"/>
</dbReference>
<protein>
    <submittedName>
        <fullName evidence="1">Uncharacterized protein</fullName>
    </submittedName>
</protein>
<dbReference type="RefSeq" id="WP_245812700.1">
    <property type="nucleotide sequence ID" value="NZ_FZOK01000009.1"/>
</dbReference>
<evidence type="ECO:0000313" key="1">
    <source>
        <dbReference type="EMBL" id="SNS40476.1"/>
    </source>
</evidence>
<proteinExistence type="predicted"/>
<dbReference type="EMBL" id="FZOK01000009">
    <property type="protein sequence ID" value="SNS40476.1"/>
    <property type="molecule type" value="Genomic_DNA"/>
</dbReference>
<organism evidence="1 2">
    <name type="scientific">Belliella buryatensis</name>
    <dbReference type="NCBI Taxonomy" id="1500549"/>
    <lineage>
        <taxon>Bacteria</taxon>
        <taxon>Pseudomonadati</taxon>
        <taxon>Bacteroidota</taxon>
        <taxon>Cytophagia</taxon>
        <taxon>Cytophagales</taxon>
        <taxon>Cyclobacteriaceae</taxon>
        <taxon>Belliella</taxon>
    </lineage>
</organism>
<evidence type="ECO:0000313" key="2">
    <source>
        <dbReference type="Proteomes" id="UP000198480"/>
    </source>
</evidence>
<gene>
    <name evidence="1" type="ORF">SAMN06295967_1098</name>
</gene>
<dbReference type="AlphaFoldDB" id="A0A239E740"/>
<keyword evidence="2" id="KW-1185">Reference proteome</keyword>
<sequence>MINKITPITTEYLTPSKSIEVLEVLNSGKTKLVFIYNYEGNHFRYFDSLIGLLQFFELGVEPKIAFETENEMIDYLKDNTYNVQSK</sequence>
<accession>A0A239E740</accession>